<evidence type="ECO:0000313" key="2">
    <source>
        <dbReference type="EMBL" id="NDW04768.1"/>
    </source>
</evidence>
<dbReference type="SUPFAM" id="SSF52799">
    <property type="entry name" value="(Phosphotyrosine protein) phosphatases II"/>
    <property type="match status" value="1"/>
</dbReference>
<dbReference type="EMBL" id="JAAAMG010000006">
    <property type="protein sequence ID" value="NDW04768.1"/>
    <property type="molecule type" value="Genomic_DNA"/>
</dbReference>
<dbReference type="AlphaFoldDB" id="A0A6N9T781"/>
<dbReference type="InterPro" id="IPR016130">
    <property type="entry name" value="Tyr_Pase_AS"/>
</dbReference>
<evidence type="ECO:0000313" key="3">
    <source>
        <dbReference type="Proteomes" id="UP000469011"/>
    </source>
</evidence>
<accession>A0A6N9T781</accession>
<dbReference type="InterPro" id="IPR055214">
    <property type="entry name" value="PTP-NADK"/>
</dbReference>
<proteinExistence type="predicted"/>
<evidence type="ECO:0000259" key="1">
    <source>
        <dbReference type="Pfam" id="PF22741"/>
    </source>
</evidence>
<reference evidence="2 3" key="1">
    <citation type="submission" date="2020-01" db="EMBL/GenBank/DDBJ databases">
        <title>Jiella pacifica sp. nov.</title>
        <authorList>
            <person name="Xue Z."/>
            <person name="Zhu S."/>
            <person name="Chen J."/>
            <person name="Yang J."/>
        </authorList>
    </citation>
    <scope>NUCLEOTIDE SEQUENCE [LARGE SCALE GENOMIC DNA]</scope>
    <source>
        <strain evidence="2 3">40Bstr34</strain>
    </source>
</reference>
<sequence length="198" mass="21641">MPPLPQILRRGLLALAILVAPAAGYAGYLRATGNVHTVEPDRVYRSGQLGPAALQRLIDDRHIRSIINLRGVNPDEQWYRDEVLVADENGVKEINIGISARRQPSLSTLRRIEAAMRDAPKPLLIHCMGGADRSGLASAIYDYAIAGRPADVARGQLSFAYGHFPWLLSETAAMDRAFDDFVQQMDASKHPAGGENSE</sequence>
<gene>
    <name evidence="2" type="ORF">GTK09_10030</name>
</gene>
<feature type="domain" description="DSP-PTPase phosphatase fused to NAD+ Kinase" evidence="1">
    <location>
        <begin position="41"/>
        <end position="141"/>
    </location>
</feature>
<protein>
    <submittedName>
        <fullName evidence="2">Protein tyrosine phosphatase</fullName>
    </submittedName>
</protein>
<organism evidence="2 3">
    <name type="scientific">Jiella pacifica</name>
    <dbReference type="NCBI Taxonomy" id="2696469"/>
    <lineage>
        <taxon>Bacteria</taxon>
        <taxon>Pseudomonadati</taxon>
        <taxon>Pseudomonadota</taxon>
        <taxon>Alphaproteobacteria</taxon>
        <taxon>Hyphomicrobiales</taxon>
        <taxon>Aurantimonadaceae</taxon>
        <taxon>Jiella</taxon>
    </lineage>
</organism>
<dbReference type="PROSITE" id="PS00383">
    <property type="entry name" value="TYR_PHOSPHATASE_1"/>
    <property type="match status" value="1"/>
</dbReference>
<dbReference type="Pfam" id="PF22741">
    <property type="entry name" value="PTP-NADK"/>
    <property type="match status" value="1"/>
</dbReference>
<dbReference type="RefSeq" id="WP_163463012.1">
    <property type="nucleotide sequence ID" value="NZ_JAAAMG010000006.1"/>
</dbReference>
<comment type="caution">
    <text evidence="2">The sequence shown here is derived from an EMBL/GenBank/DDBJ whole genome shotgun (WGS) entry which is preliminary data.</text>
</comment>
<dbReference type="InterPro" id="IPR029021">
    <property type="entry name" value="Prot-tyrosine_phosphatase-like"/>
</dbReference>
<dbReference type="Proteomes" id="UP000469011">
    <property type="component" value="Unassembled WGS sequence"/>
</dbReference>
<keyword evidence="3" id="KW-1185">Reference proteome</keyword>
<name>A0A6N9T781_9HYPH</name>
<dbReference type="Gene3D" id="3.90.190.10">
    <property type="entry name" value="Protein tyrosine phosphatase superfamily"/>
    <property type="match status" value="1"/>
</dbReference>